<proteinExistence type="predicted"/>
<dbReference type="PANTHER" id="PTHR38682:SF1">
    <property type="entry name" value="V-TYPE ATP SYNTHASE SUBUNIT C"/>
    <property type="match status" value="1"/>
</dbReference>
<name>A0A9D1NYJ9_9FIRM</name>
<dbReference type="InterPro" id="IPR050873">
    <property type="entry name" value="V-ATPase_V0D/AC39_subunit"/>
</dbReference>
<dbReference type="InterPro" id="IPR044911">
    <property type="entry name" value="V-type_ATPase_csu/dsu_dom_3"/>
</dbReference>
<gene>
    <name evidence="3" type="ORF">IAC80_04695</name>
</gene>
<dbReference type="Proteomes" id="UP000886889">
    <property type="component" value="Unassembled WGS sequence"/>
</dbReference>
<evidence type="ECO:0000313" key="4">
    <source>
        <dbReference type="Proteomes" id="UP000886889"/>
    </source>
</evidence>
<dbReference type="Pfam" id="PF01992">
    <property type="entry name" value="vATP-synt_AC39"/>
    <property type="match status" value="1"/>
</dbReference>
<reference evidence="3" key="1">
    <citation type="submission" date="2020-10" db="EMBL/GenBank/DDBJ databases">
        <authorList>
            <person name="Gilroy R."/>
        </authorList>
    </citation>
    <scope>NUCLEOTIDE SEQUENCE</scope>
    <source>
        <strain evidence="3">ChiBcec6-7307</strain>
    </source>
</reference>
<reference evidence="3" key="2">
    <citation type="journal article" date="2021" name="PeerJ">
        <title>Extensive microbial diversity within the chicken gut microbiome revealed by metagenomics and culture.</title>
        <authorList>
            <person name="Gilroy R."/>
            <person name="Ravi A."/>
            <person name="Getino M."/>
            <person name="Pursley I."/>
            <person name="Horton D.L."/>
            <person name="Alikhan N.F."/>
            <person name="Baker D."/>
            <person name="Gharbi K."/>
            <person name="Hall N."/>
            <person name="Watson M."/>
            <person name="Adriaenssens E.M."/>
            <person name="Foster-Nyarko E."/>
            <person name="Jarju S."/>
            <person name="Secka A."/>
            <person name="Antonio M."/>
            <person name="Oren A."/>
            <person name="Chaudhuri R.R."/>
            <person name="La Ragione R."/>
            <person name="Hildebrand F."/>
            <person name="Pallen M.J."/>
        </authorList>
    </citation>
    <scope>NUCLEOTIDE SEQUENCE</scope>
    <source>
        <strain evidence="3">ChiBcec6-7307</strain>
    </source>
</reference>
<evidence type="ECO:0000313" key="3">
    <source>
        <dbReference type="EMBL" id="HIV23220.1"/>
    </source>
</evidence>
<comment type="caution">
    <text evidence="3">The sequence shown here is derived from an EMBL/GenBank/DDBJ whole genome shotgun (WGS) entry which is preliminary data.</text>
</comment>
<dbReference type="InterPro" id="IPR036079">
    <property type="entry name" value="ATPase_csu/dsu_sf"/>
</dbReference>
<keyword evidence="2" id="KW-0406">Ion transport</keyword>
<evidence type="ECO:0000256" key="2">
    <source>
        <dbReference type="ARBA" id="ARBA00023065"/>
    </source>
</evidence>
<dbReference type="AlphaFoldDB" id="A0A9D1NYJ9"/>
<dbReference type="EMBL" id="DVOS01000040">
    <property type="protein sequence ID" value="HIV23220.1"/>
    <property type="molecule type" value="Genomic_DNA"/>
</dbReference>
<dbReference type="PANTHER" id="PTHR38682">
    <property type="entry name" value="V-TYPE ATP SYNTHASE SUBUNIT C"/>
    <property type="match status" value="1"/>
</dbReference>
<accession>A0A9D1NYJ9</accession>
<dbReference type="GO" id="GO:0046961">
    <property type="term" value="F:proton-transporting ATPase activity, rotational mechanism"/>
    <property type="evidence" value="ECO:0007669"/>
    <property type="project" value="InterPro"/>
</dbReference>
<dbReference type="SUPFAM" id="SSF103486">
    <property type="entry name" value="V-type ATP synthase subunit C"/>
    <property type="match status" value="1"/>
</dbReference>
<dbReference type="InterPro" id="IPR002843">
    <property type="entry name" value="ATPase_V0-cplx_csu/dsu"/>
</dbReference>
<organism evidence="3 4">
    <name type="scientific">Candidatus Merdiplasma excrementigallinarum</name>
    <dbReference type="NCBI Taxonomy" id="2840864"/>
    <lineage>
        <taxon>Bacteria</taxon>
        <taxon>Bacillati</taxon>
        <taxon>Bacillota</taxon>
        <taxon>Clostridia</taxon>
        <taxon>Lachnospirales</taxon>
        <taxon>Lachnospiraceae</taxon>
        <taxon>Lachnospiraceae incertae sedis</taxon>
        <taxon>Candidatus Merdiplasma</taxon>
    </lineage>
</organism>
<evidence type="ECO:0000256" key="1">
    <source>
        <dbReference type="ARBA" id="ARBA00022448"/>
    </source>
</evidence>
<dbReference type="Gene3D" id="1.10.132.50">
    <property type="entry name" value="ATP synthase (C/AC39) subunit, domain 3"/>
    <property type="match status" value="3"/>
</dbReference>
<protein>
    <submittedName>
        <fullName evidence="3">V-type ATPase subunit</fullName>
    </submittedName>
</protein>
<sequence length="342" mass="40172">MGDLLAYSGVSTKLRAMQSRLFTREQCLELAASKNVTEAVNYLRQHPAYHDAFARYEGEDLHREKIESILDQTVSIDFQKIYRFCGAKQRRFLDMYFQKYEVKVLKRCLSMIFDHRDVSIDLSYFEDFFSQHSKMDPERLAECKSVDMLLAAVADTRYASCIAKVKDRQGSSMWDYGVALNYEYFMNFWKQRKKYLKGDALDIITEAYGTKMELLNIQWIARGKKYFNMQPHQLRALTLPVGVHMSKKQLRALEEAPTMEEFEHVLSATYYGRHYPGFDVDHMEQMYVKIRKDIQHRNGRREPYSLAAVISYIFDKECEIDRLTSILECVRYGLDAQTVLGL</sequence>
<keyword evidence="1" id="KW-0813">Transport</keyword>